<feature type="chain" id="PRO_5017930047" evidence="5">
    <location>
        <begin position="26"/>
        <end position="254"/>
    </location>
</feature>
<dbReference type="GO" id="GO:0005576">
    <property type="term" value="C:extracellular region"/>
    <property type="evidence" value="ECO:0007669"/>
    <property type="project" value="TreeGrafter"/>
</dbReference>
<dbReference type="EMBL" id="REGN01004757">
    <property type="protein sequence ID" value="RNA16232.1"/>
    <property type="molecule type" value="Genomic_DNA"/>
</dbReference>
<feature type="domain" description="GH18" evidence="6">
    <location>
        <begin position="28"/>
        <end position="254"/>
    </location>
</feature>
<dbReference type="GO" id="GO:0005975">
    <property type="term" value="P:carbohydrate metabolic process"/>
    <property type="evidence" value="ECO:0007669"/>
    <property type="project" value="InterPro"/>
</dbReference>
<accession>A0A3M7QXZ8</accession>
<dbReference type="PROSITE" id="PS51910">
    <property type="entry name" value="GH18_2"/>
    <property type="match status" value="1"/>
</dbReference>
<organism evidence="7 8">
    <name type="scientific">Brachionus plicatilis</name>
    <name type="common">Marine rotifer</name>
    <name type="synonym">Brachionus muelleri</name>
    <dbReference type="NCBI Taxonomy" id="10195"/>
    <lineage>
        <taxon>Eukaryota</taxon>
        <taxon>Metazoa</taxon>
        <taxon>Spiralia</taxon>
        <taxon>Gnathifera</taxon>
        <taxon>Rotifera</taxon>
        <taxon>Eurotatoria</taxon>
        <taxon>Monogononta</taxon>
        <taxon>Pseudotrocha</taxon>
        <taxon>Ploima</taxon>
        <taxon>Brachionidae</taxon>
        <taxon>Brachionus</taxon>
    </lineage>
</organism>
<evidence type="ECO:0000259" key="6">
    <source>
        <dbReference type="PROSITE" id="PS51910"/>
    </source>
</evidence>
<dbReference type="Pfam" id="PF00704">
    <property type="entry name" value="Glyco_hydro_18"/>
    <property type="match status" value="2"/>
</dbReference>
<evidence type="ECO:0000313" key="7">
    <source>
        <dbReference type="EMBL" id="RNA16232.1"/>
    </source>
</evidence>
<evidence type="ECO:0000256" key="5">
    <source>
        <dbReference type="SAM" id="SignalP"/>
    </source>
</evidence>
<dbReference type="AlphaFoldDB" id="A0A3M7QXZ8"/>
<protein>
    <submittedName>
        <fullName evidence="7">Acidic mammalian chitinase</fullName>
        <ecNumber evidence="7">3.2.1.14</ecNumber>
    </submittedName>
</protein>
<dbReference type="STRING" id="10195.A0A3M7QXZ8"/>
<dbReference type="PROSITE" id="PS01095">
    <property type="entry name" value="GH18_1"/>
    <property type="match status" value="1"/>
</dbReference>
<evidence type="ECO:0000313" key="8">
    <source>
        <dbReference type="Proteomes" id="UP000276133"/>
    </source>
</evidence>
<feature type="signal peptide" evidence="5">
    <location>
        <begin position="1"/>
        <end position="25"/>
    </location>
</feature>
<evidence type="ECO:0000256" key="1">
    <source>
        <dbReference type="ARBA" id="ARBA00022801"/>
    </source>
</evidence>
<dbReference type="Proteomes" id="UP000276133">
    <property type="component" value="Unassembled WGS sequence"/>
</dbReference>
<dbReference type="GO" id="GO:0006032">
    <property type="term" value="P:chitin catabolic process"/>
    <property type="evidence" value="ECO:0007669"/>
    <property type="project" value="TreeGrafter"/>
</dbReference>
<dbReference type="InterPro" id="IPR001223">
    <property type="entry name" value="Glyco_hydro18_cat"/>
</dbReference>
<keyword evidence="2 3" id="KW-0326">Glycosidase</keyword>
<dbReference type="SMART" id="SM00636">
    <property type="entry name" value="Glyco_18"/>
    <property type="match status" value="1"/>
</dbReference>
<dbReference type="Gene3D" id="3.20.20.80">
    <property type="entry name" value="Glycosidases"/>
    <property type="match status" value="2"/>
</dbReference>
<evidence type="ECO:0000256" key="4">
    <source>
        <dbReference type="RuleBase" id="RU004453"/>
    </source>
</evidence>
<dbReference type="InterPro" id="IPR050314">
    <property type="entry name" value="Glycosyl_Hydrlase_18"/>
</dbReference>
<keyword evidence="8" id="KW-1185">Reference proteome</keyword>
<dbReference type="PANTHER" id="PTHR11177">
    <property type="entry name" value="CHITINASE"/>
    <property type="match status" value="1"/>
</dbReference>
<reference evidence="7 8" key="1">
    <citation type="journal article" date="2018" name="Sci. Rep.">
        <title>Genomic signatures of local adaptation to the degree of environmental predictability in rotifers.</title>
        <authorList>
            <person name="Franch-Gras L."/>
            <person name="Hahn C."/>
            <person name="Garcia-Roger E.M."/>
            <person name="Carmona M.J."/>
            <person name="Serra M."/>
            <person name="Gomez A."/>
        </authorList>
    </citation>
    <scope>NUCLEOTIDE SEQUENCE [LARGE SCALE GENOMIC DNA]</scope>
    <source>
        <strain evidence="7">HYR1</strain>
    </source>
</reference>
<dbReference type="GO" id="GO:0008061">
    <property type="term" value="F:chitin binding"/>
    <property type="evidence" value="ECO:0007669"/>
    <property type="project" value="InterPro"/>
</dbReference>
<dbReference type="GO" id="GO:0008843">
    <property type="term" value="F:endochitinase activity"/>
    <property type="evidence" value="ECO:0007669"/>
    <property type="project" value="UniProtKB-EC"/>
</dbReference>
<dbReference type="PANTHER" id="PTHR11177:SF317">
    <property type="entry name" value="CHITINASE 12-RELATED"/>
    <property type="match status" value="1"/>
</dbReference>
<dbReference type="SUPFAM" id="SSF51445">
    <property type="entry name" value="(Trans)glycosidases"/>
    <property type="match status" value="1"/>
</dbReference>
<sequence>MNQLLQISAFTLLVLVCVFPSVAWAKSDKIVCYFTNWAVKRPGYGSMSPEHIDPCLCTHLIYAFSEMKDNELFPMEKFDQTKGDKIGFFERMNDLKKKNPKLRTLLAVGGWDMGMGAFSAMVKEDKNIEKFVSSSIDYLRKWNFDGLDLDFEYPGIDWRGRPWDTNAGHHSALTGKDKEDYLYIDFVVKYYESKGAPRSKLVLGLANYGRSDSPAMPYTGFKVKFWHKMHDLMVTISYRFFLIYQLRFHQINQN</sequence>
<dbReference type="InterPro" id="IPR017853">
    <property type="entry name" value="GH"/>
</dbReference>
<keyword evidence="1 3" id="KW-0378">Hydrolase</keyword>
<keyword evidence="5" id="KW-0732">Signal</keyword>
<evidence type="ECO:0000256" key="2">
    <source>
        <dbReference type="ARBA" id="ARBA00023295"/>
    </source>
</evidence>
<evidence type="ECO:0000256" key="3">
    <source>
        <dbReference type="RuleBase" id="RU000489"/>
    </source>
</evidence>
<dbReference type="EC" id="3.2.1.14" evidence="7"/>
<name>A0A3M7QXZ8_BRAPC</name>
<dbReference type="InterPro" id="IPR011583">
    <property type="entry name" value="Chitinase_II/V-like_cat"/>
</dbReference>
<dbReference type="OrthoDB" id="73875at2759"/>
<comment type="similarity">
    <text evidence="4">Belongs to the glycosyl hydrolase 18 family.</text>
</comment>
<dbReference type="InterPro" id="IPR001579">
    <property type="entry name" value="Glyco_hydro_18_chit_AS"/>
</dbReference>
<comment type="caution">
    <text evidence="7">The sequence shown here is derived from an EMBL/GenBank/DDBJ whole genome shotgun (WGS) entry which is preliminary data.</text>
</comment>
<gene>
    <name evidence="7" type="ORF">BpHYR1_018768</name>
</gene>
<proteinExistence type="inferred from homology"/>